<evidence type="ECO:0000256" key="11">
    <source>
        <dbReference type="SAM" id="MobiDB-lite"/>
    </source>
</evidence>
<evidence type="ECO:0000313" key="14">
    <source>
        <dbReference type="EMBL" id="KAG0476720.1"/>
    </source>
</evidence>
<dbReference type="SUPFAM" id="SSF52833">
    <property type="entry name" value="Thioredoxin-like"/>
    <property type="match status" value="1"/>
</dbReference>
<feature type="compositionally biased region" description="Basic and acidic residues" evidence="11">
    <location>
        <begin position="45"/>
        <end position="59"/>
    </location>
</feature>
<keyword evidence="12" id="KW-0812">Transmembrane</keyword>
<dbReference type="GO" id="GO:0006878">
    <property type="term" value="P:intracellular copper ion homeostasis"/>
    <property type="evidence" value="ECO:0007669"/>
    <property type="project" value="UniProtKB-UniRule"/>
</dbReference>
<feature type="domain" description="Thioredoxin" evidence="13">
    <location>
        <begin position="119"/>
        <end position="285"/>
    </location>
</feature>
<keyword evidence="5 9" id="KW-0186">Copper</keyword>
<dbReference type="CDD" id="cd02968">
    <property type="entry name" value="SCO"/>
    <property type="match status" value="1"/>
</dbReference>
<dbReference type="InterPro" id="IPR003782">
    <property type="entry name" value="SCO1/SenC"/>
</dbReference>
<keyword evidence="3 9" id="KW-0479">Metal-binding</keyword>
<evidence type="ECO:0000256" key="3">
    <source>
        <dbReference type="ARBA" id="ARBA00022723"/>
    </source>
</evidence>
<evidence type="ECO:0000256" key="4">
    <source>
        <dbReference type="ARBA" id="ARBA00022792"/>
    </source>
</evidence>
<accession>A0A835QNN9</accession>
<feature type="binding site" evidence="9">
    <location>
        <position position="246"/>
    </location>
    <ligand>
        <name>Cu cation</name>
        <dbReference type="ChEBI" id="CHEBI:23378"/>
    </ligand>
</feature>
<feature type="disulfide bond" description="Redox-active" evidence="10">
    <location>
        <begin position="157"/>
        <end position="161"/>
    </location>
</feature>
<keyword evidence="12" id="KW-1133">Transmembrane helix</keyword>
<dbReference type="AlphaFoldDB" id="A0A835QNN9"/>
<sequence>MNRINGFLGIVRTTIRPQLVPLSNPNKGSMYRLLASATTTSDQTDVAKPDHDSSVKEETGGSDQTPPGRPVRGGPVSWLSLVLLIMTGGGLLFYYDREKKRHIEGLKSATSTVKQGPTVGTAAIGGPFKLVDHDGKSITEKDFLGKWTLIYFGFTHCPDICPDELQKMTAAIEKIRKTSRLEVVPVFISVDPERDSVEQVHDYVKEFHPDLIGLTGSPSEVRQVARAYRVYYMKTEEEGSDYLVDHSIVMYLMDPNMEFVKFFGKNYDVDTLAEGITKEIKMYKK</sequence>
<comment type="caution">
    <text evidence="14">The sequence shown here is derived from an EMBL/GenBank/DDBJ whole genome shotgun (WGS) entry which is preliminary data.</text>
</comment>
<dbReference type="Gene3D" id="3.40.30.10">
    <property type="entry name" value="Glutaredoxin"/>
    <property type="match status" value="1"/>
</dbReference>
<dbReference type="PANTHER" id="PTHR12151">
    <property type="entry name" value="ELECTRON TRANSPORT PROTIN SCO1/SENC FAMILY MEMBER"/>
    <property type="match status" value="1"/>
</dbReference>
<name>A0A835QNN9_VANPL</name>
<evidence type="ECO:0000256" key="5">
    <source>
        <dbReference type="ARBA" id="ARBA00023008"/>
    </source>
</evidence>
<protein>
    <recommendedName>
        <fullName evidence="13">Thioredoxin domain-containing protein</fullName>
    </recommendedName>
</protein>
<comment type="subcellular location">
    <subcellularLocation>
        <location evidence="1 8">Mitochondrion inner membrane</location>
    </subcellularLocation>
</comment>
<dbReference type="GO" id="GO:0016531">
    <property type="term" value="F:copper chaperone activity"/>
    <property type="evidence" value="ECO:0007669"/>
    <property type="project" value="InterPro"/>
</dbReference>
<evidence type="ECO:0000256" key="9">
    <source>
        <dbReference type="PIRSR" id="PIRSR037736-1"/>
    </source>
</evidence>
<comment type="similarity">
    <text evidence="2 8">Belongs to the SCO1/2 family.</text>
</comment>
<evidence type="ECO:0000256" key="12">
    <source>
        <dbReference type="SAM" id="Phobius"/>
    </source>
</evidence>
<proteinExistence type="inferred from homology"/>
<keyword evidence="7 12" id="KW-0472">Membrane</keyword>
<dbReference type="InterPro" id="IPR017276">
    <property type="entry name" value="Synth_of_cyt-c-oxidase_Sco1/2"/>
</dbReference>
<keyword evidence="15" id="KW-1185">Reference proteome</keyword>
<evidence type="ECO:0000256" key="8">
    <source>
        <dbReference type="PIRNR" id="PIRNR037736"/>
    </source>
</evidence>
<evidence type="ECO:0000256" key="1">
    <source>
        <dbReference type="ARBA" id="ARBA00004273"/>
    </source>
</evidence>
<evidence type="ECO:0000256" key="10">
    <source>
        <dbReference type="PIRSR" id="PIRSR603782-2"/>
    </source>
</evidence>
<dbReference type="FunFam" id="3.40.30.10:FF:000013">
    <property type="entry name" value="Blast:Protein SCO1 homolog, mitochondrial"/>
    <property type="match status" value="1"/>
</dbReference>
<evidence type="ECO:0000256" key="2">
    <source>
        <dbReference type="ARBA" id="ARBA00010996"/>
    </source>
</evidence>
<reference evidence="14 15" key="1">
    <citation type="journal article" date="2020" name="Nat. Food">
        <title>A phased Vanilla planifolia genome enables genetic improvement of flavour and production.</title>
        <authorList>
            <person name="Hasing T."/>
            <person name="Tang H."/>
            <person name="Brym M."/>
            <person name="Khazi F."/>
            <person name="Huang T."/>
            <person name="Chambers A.H."/>
        </authorList>
    </citation>
    <scope>NUCLEOTIDE SEQUENCE [LARGE SCALE GENOMIC DNA]</scope>
    <source>
        <tissue evidence="14">Leaf</tissue>
    </source>
</reference>
<dbReference type="OrthoDB" id="432483at2759"/>
<dbReference type="GO" id="GO:0005507">
    <property type="term" value="F:copper ion binding"/>
    <property type="evidence" value="ECO:0007669"/>
    <property type="project" value="InterPro"/>
</dbReference>
<dbReference type="PANTHER" id="PTHR12151:SF5">
    <property type="entry name" value="AT19154P"/>
    <property type="match status" value="1"/>
</dbReference>
<feature type="region of interest" description="Disordered" evidence="11">
    <location>
        <begin position="38"/>
        <end position="72"/>
    </location>
</feature>
<dbReference type="Proteomes" id="UP000636800">
    <property type="component" value="Chromosome 6"/>
</dbReference>
<dbReference type="EMBL" id="JADCNL010000006">
    <property type="protein sequence ID" value="KAG0476720.1"/>
    <property type="molecule type" value="Genomic_DNA"/>
</dbReference>
<dbReference type="InterPro" id="IPR013766">
    <property type="entry name" value="Thioredoxin_domain"/>
</dbReference>
<dbReference type="PIRSF" id="PIRSF037736">
    <property type="entry name" value="SCO1"/>
    <property type="match status" value="1"/>
</dbReference>
<dbReference type="Pfam" id="PF02630">
    <property type="entry name" value="SCO1-SenC"/>
    <property type="match status" value="1"/>
</dbReference>
<evidence type="ECO:0000313" key="15">
    <source>
        <dbReference type="Proteomes" id="UP000636800"/>
    </source>
</evidence>
<dbReference type="GO" id="GO:0005743">
    <property type="term" value="C:mitochondrial inner membrane"/>
    <property type="evidence" value="ECO:0007669"/>
    <property type="project" value="UniProtKB-SubCell"/>
</dbReference>
<organism evidence="14 15">
    <name type="scientific">Vanilla planifolia</name>
    <name type="common">Vanilla</name>
    <dbReference type="NCBI Taxonomy" id="51239"/>
    <lineage>
        <taxon>Eukaryota</taxon>
        <taxon>Viridiplantae</taxon>
        <taxon>Streptophyta</taxon>
        <taxon>Embryophyta</taxon>
        <taxon>Tracheophyta</taxon>
        <taxon>Spermatophyta</taxon>
        <taxon>Magnoliopsida</taxon>
        <taxon>Liliopsida</taxon>
        <taxon>Asparagales</taxon>
        <taxon>Orchidaceae</taxon>
        <taxon>Vanilloideae</taxon>
        <taxon>Vanilleae</taxon>
        <taxon>Vanilla</taxon>
    </lineage>
</organism>
<keyword evidence="4 8" id="KW-0999">Mitochondrion inner membrane</keyword>
<feature type="binding site" evidence="9">
    <location>
        <position position="157"/>
    </location>
    <ligand>
        <name>Cu cation</name>
        <dbReference type="ChEBI" id="CHEBI:23378"/>
    </ligand>
</feature>
<dbReference type="GO" id="GO:0033617">
    <property type="term" value="P:mitochondrial respiratory chain complex IV assembly"/>
    <property type="evidence" value="ECO:0007669"/>
    <property type="project" value="TreeGrafter"/>
</dbReference>
<dbReference type="PROSITE" id="PS51352">
    <property type="entry name" value="THIOREDOXIN_2"/>
    <property type="match status" value="1"/>
</dbReference>
<keyword evidence="6 8" id="KW-0496">Mitochondrion</keyword>
<evidence type="ECO:0000256" key="6">
    <source>
        <dbReference type="ARBA" id="ARBA00023128"/>
    </source>
</evidence>
<gene>
    <name evidence="14" type="ORF">HPP92_013561</name>
</gene>
<feature type="transmembrane region" description="Helical" evidence="12">
    <location>
        <begin position="76"/>
        <end position="95"/>
    </location>
</feature>
<evidence type="ECO:0000259" key="13">
    <source>
        <dbReference type="PROSITE" id="PS51352"/>
    </source>
</evidence>
<dbReference type="InterPro" id="IPR036249">
    <property type="entry name" value="Thioredoxin-like_sf"/>
</dbReference>
<feature type="binding site" evidence="9">
    <location>
        <position position="161"/>
    </location>
    <ligand>
        <name>Cu cation</name>
        <dbReference type="ChEBI" id="CHEBI:23378"/>
    </ligand>
</feature>
<keyword evidence="10" id="KW-1015">Disulfide bond</keyword>
<evidence type="ECO:0000256" key="7">
    <source>
        <dbReference type="ARBA" id="ARBA00023136"/>
    </source>
</evidence>